<evidence type="ECO:0000313" key="4">
    <source>
        <dbReference type="Proteomes" id="UP000817854"/>
    </source>
</evidence>
<dbReference type="RefSeq" id="WP_140961101.1">
    <property type="nucleotide sequence ID" value="NZ_VEVQ02000003.1"/>
</dbReference>
<accession>A0ABX0IN13</accession>
<feature type="transmembrane region" description="Helical" evidence="2">
    <location>
        <begin position="69"/>
        <end position="89"/>
    </location>
</feature>
<organism evidence="3 4">
    <name type="scientific">Flavobacterium jejuense</name>
    <dbReference type="NCBI Taxonomy" id="1544455"/>
    <lineage>
        <taxon>Bacteria</taxon>
        <taxon>Pseudomonadati</taxon>
        <taxon>Bacteroidota</taxon>
        <taxon>Flavobacteriia</taxon>
        <taxon>Flavobacteriales</taxon>
        <taxon>Flavobacteriaceae</taxon>
        <taxon>Flavobacterium</taxon>
    </lineage>
</organism>
<comment type="caution">
    <text evidence="3">The sequence shown here is derived from an EMBL/GenBank/DDBJ whole genome shotgun (WGS) entry which is preliminary data.</text>
</comment>
<keyword evidence="2" id="KW-0472">Membrane</keyword>
<keyword evidence="2" id="KW-0812">Transmembrane</keyword>
<reference evidence="3 4" key="2">
    <citation type="submission" date="2019-05" db="EMBL/GenBank/DDBJ databases">
        <authorList>
            <person name="Lianzixin W."/>
        </authorList>
    </citation>
    <scope>NUCLEOTIDE SEQUENCE [LARGE SCALE GENOMIC DNA]</scope>
    <source>
        <strain evidence="3 4">EC11</strain>
    </source>
</reference>
<evidence type="ECO:0000256" key="1">
    <source>
        <dbReference type="SAM" id="MobiDB-lite"/>
    </source>
</evidence>
<keyword evidence="2" id="KW-1133">Transmembrane helix</keyword>
<evidence type="ECO:0000313" key="3">
    <source>
        <dbReference type="EMBL" id="NHN25192.1"/>
    </source>
</evidence>
<gene>
    <name evidence="3" type="ORF">FIA58_005820</name>
</gene>
<evidence type="ECO:0000256" key="2">
    <source>
        <dbReference type="SAM" id="Phobius"/>
    </source>
</evidence>
<protein>
    <recommendedName>
        <fullName evidence="5">Riboflavin synthase subunit beta</fullName>
    </recommendedName>
</protein>
<name>A0ABX0IN13_9FLAO</name>
<evidence type="ECO:0008006" key="5">
    <source>
        <dbReference type="Google" id="ProtNLM"/>
    </source>
</evidence>
<dbReference type="EMBL" id="VEVQ02000003">
    <property type="protein sequence ID" value="NHN25192.1"/>
    <property type="molecule type" value="Genomic_DNA"/>
</dbReference>
<reference evidence="4" key="1">
    <citation type="submission" date="2019-05" db="EMBL/GenBank/DDBJ databases">
        <title>Flavobacterium profundi sp. nov., isolated from a deep-sea seamount.</title>
        <authorList>
            <person name="Zhang D.-C."/>
        </authorList>
    </citation>
    <scope>NUCLEOTIDE SEQUENCE [LARGE SCALE GENOMIC DNA]</scope>
    <source>
        <strain evidence="4">EC11</strain>
    </source>
</reference>
<reference evidence="3 4" key="3">
    <citation type="submission" date="2020-02" db="EMBL/GenBank/DDBJ databases">
        <title>Flavobacterium profundi sp. nov., isolated from a deep-sea seamount.</title>
        <authorList>
            <person name="Zhang D.-C."/>
        </authorList>
    </citation>
    <scope>NUCLEOTIDE SEQUENCE [LARGE SCALE GENOMIC DNA]</scope>
    <source>
        <strain evidence="3 4">EC11</strain>
    </source>
</reference>
<sequence>MAGEGSMMHANTSLKNNRRAKKSRLENFVNSTTNGNTAFVDPIKATPKQLADIKQKLQEENKAIQRKKIILTVSIVGSILIILAVLNQFL</sequence>
<feature type="region of interest" description="Disordered" evidence="1">
    <location>
        <begin position="1"/>
        <end position="21"/>
    </location>
</feature>
<proteinExistence type="predicted"/>
<dbReference type="Proteomes" id="UP000817854">
    <property type="component" value="Unassembled WGS sequence"/>
</dbReference>
<keyword evidence="4" id="KW-1185">Reference proteome</keyword>